<dbReference type="AlphaFoldDB" id="A0A238C5P2"/>
<dbReference type="Pfam" id="PF00149">
    <property type="entry name" value="Metallophos"/>
    <property type="match status" value="1"/>
</dbReference>
<dbReference type="PANTHER" id="PTHR13465">
    <property type="entry name" value="UPF0183 PROTEIN"/>
    <property type="match status" value="1"/>
</dbReference>
<proteinExistence type="inferred from homology"/>
<dbReference type="PANTHER" id="PTHR13465:SF2">
    <property type="entry name" value="PHAGOSOME ASSEMBLY FACTOR 1"/>
    <property type="match status" value="1"/>
</dbReference>
<reference evidence="7 8" key="1">
    <citation type="submission" date="2015-12" db="EMBL/GenBank/DDBJ databases">
        <title>Draft genome of the nematode, Onchocerca flexuosa.</title>
        <authorList>
            <person name="Mitreva M."/>
        </authorList>
    </citation>
    <scope>NUCLEOTIDE SEQUENCE [LARGE SCALE GENOMIC DNA]</scope>
    <source>
        <strain evidence="7">Red Deer</strain>
    </source>
</reference>
<keyword evidence="8" id="KW-1185">Reference proteome</keyword>
<evidence type="ECO:0000256" key="5">
    <source>
        <dbReference type="SAM" id="SignalP"/>
    </source>
</evidence>
<feature type="signal peptide" evidence="5">
    <location>
        <begin position="1"/>
        <end position="17"/>
    </location>
</feature>
<evidence type="ECO:0000259" key="6">
    <source>
        <dbReference type="Pfam" id="PF00149"/>
    </source>
</evidence>
<evidence type="ECO:0000313" key="8">
    <source>
        <dbReference type="Proteomes" id="UP000242913"/>
    </source>
</evidence>
<sequence>MLVPVLHLFLVAILANADESTTPIIELPQEPTIPSYQINLETESSTENECNLGSYACRMICVNNGICYKNDSNNLQFFLIGDTGGLPIYPYTTYAQKLIAKSLAKIGDKKNIEFTISAGDNIYFTGVKDEFDERFQVTESFENVYKGKALEKPWYLIAGNHDHFGNISGQIAYTNRSQRWTYPASYYKVSYAFGKNATLVEFLMIDTILLCGNTRDITEAGFIDMIFATVQKNPNTPKDPVAAKTQLDWIEQQLNSSRADYLFIVGHYPLYSISEHGSMNCLIEKVKPLLEKYRATAYTTLQHIVTEHSLASDNVEKIQLHYIVSGAGSRSDHSVKHMDTVPEGSLRFNYPTGFNPVSQLGLSTGGFICADMDREKAIFTFYNGKGKQKYSCVITPRKKFARSGWRDCSKLWLSKFGGSFSEIRGMLQVEVMPGCGVRNDYIELLLGMPINQAIAAIQNASRHIQNVELTYSSKEPLSRDVMIRLAKDGIRLYFEPNTQLLRLIEVYDLSNIILQYGGVVFSSPKDEADVNKVEGCFGATHPGVYVAEQSLYELSWKGLSFSFPTLNETSKVQTSSIDATGLGSLQFRSNSPPLLAKMSIYPDTYNSPKPPKISAASLCGVICPVEVKSISDGSKISGLFFIFAAETPLADSSSRKQAFGLRKIERSIFFGDTSESVLSSLGAPSKVFYTKADRMLIHRGEDSKKLRGPRPNYFFNYFSLGIDILFDCITNRVQKFVLHTNLPGHFDFGIYARCNFCIAVTGGPIITPSSKVLFFSCLKISLSNIPIAMFILFIFPDFQRENFLGAFCGDTTVQPVVLSRSGTENPFGSTFCYGTNQIIVEVMDNGFIASVTLF</sequence>
<dbReference type="GO" id="GO:0003993">
    <property type="term" value="F:acid phosphatase activity"/>
    <property type="evidence" value="ECO:0007669"/>
    <property type="project" value="InterPro"/>
</dbReference>
<dbReference type="InterPro" id="IPR004843">
    <property type="entry name" value="Calcineurin-like_PHP"/>
</dbReference>
<evidence type="ECO:0000256" key="1">
    <source>
        <dbReference type="ARBA" id="ARBA00015822"/>
    </source>
</evidence>
<dbReference type="GO" id="GO:0005802">
    <property type="term" value="C:trans-Golgi network"/>
    <property type="evidence" value="ECO:0007669"/>
    <property type="project" value="TreeGrafter"/>
</dbReference>
<evidence type="ECO:0000313" key="7">
    <source>
        <dbReference type="EMBL" id="OZC12654.1"/>
    </source>
</evidence>
<dbReference type="EMBL" id="KZ269977">
    <property type="protein sequence ID" value="OZC12654.1"/>
    <property type="molecule type" value="Genomic_DNA"/>
</dbReference>
<dbReference type="OrthoDB" id="411211at2759"/>
<dbReference type="InterPro" id="IPR039156">
    <property type="entry name" value="PHAF1/BROMI"/>
</dbReference>
<keyword evidence="5" id="KW-0732">Signal</keyword>
<dbReference type="InterPro" id="IPR005373">
    <property type="entry name" value="PHAF1"/>
</dbReference>
<dbReference type="GO" id="GO:0043001">
    <property type="term" value="P:Golgi to plasma membrane protein transport"/>
    <property type="evidence" value="ECO:0007669"/>
    <property type="project" value="TreeGrafter"/>
</dbReference>
<evidence type="ECO:0000256" key="2">
    <source>
        <dbReference type="ARBA" id="ARBA00024339"/>
    </source>
</evidence>
<dbReference type="InterPro" id="IPR024927">
    <property type="entry name" value="Acid_PPase"/>
</dbReference>
<comment type="similarity">
    <text evidence="2">Belongs to the PHAF1 family.</text>
</comment>
<feature type="domain" description="Calcineurin-like phosphoesterase" evidence="6">
    <location>
        <begin position="77"/>
        <end position="295"/>
    </location>
</feature>
<gene>
    <name evidence="7" type="ORF">X798_00285</name>
</gene>
<feature type="chain" id="PRO_5012172654" description="Tartrate-resistant acid phosphatase type 5" evidence="5">
    <location>
        <begin position="18"/>
        <end position="854"/>
    </location>
</feature>
<dbReference type="InterPro" id="IPR029052">
    <property type="entry name" value="Metallo-depent_PP-like"/>
</dbReference>
<dbReference type="Gene3D" id="3.60.21.10">
    <property type="match status" value="1"/>
</dbReference>
<dbReference type="SUPFAM" id="SSF56300">
    <property type="entry name" value="Metallo-dependent phosphatases"/>
    <property type="match status" value="1"/>
</dbReference>
<organism evidence="7 8">
    <name type="scientific">Onchocerca flexuosa</name>
    <dbReference type="NCBI Taxonomy" id="387005"/>
    <lineage>
        <taxon>Eukaryota</taxon>
        <taxon>Metazoa</taxon>
        <taxon>Ecdysozoa</taxon>
        <taxon>Nematoda</taxon>
        <taxon>Chromadorea</taxon>
        <taxon>Rhabditida</taxon>
        <taxon>Spirurina</taxon>
        <taxon>Spiruromorpha</taxon>
        <taxon>Filarioidea</taxon>
        <taxon>Onchocercidae</taxon>
        <taxon>Onchocerca</taxon>
    </lineage>
</organism>
<evidence type="ECO:0000256" key="4">
    <source>
        <dbReference type="ARBA" id="ARBA00031589"/>
    </source>
</evidence>
<dbReference type="CDD" id="cd07378">
    <property type="entry name" value="MPP_ACP5"/>
    <property type="match status" value="1"/>
</dbReference>
<evidence type="ECO:0000256" key="3">
    <source>
        <dbReference type="ARBA" id="ARBA00029999"/>
    </source>
</evidence>
<protein>
    <recommendedName>
        <fullName evidence="1">Tartrate-resistant acid phosphatase type 5</fullName>
    </recommendedName>
    <alternativeName>
        <fullName evidence="4">Tartrate-resistant acid ATPase</fullName>
    </alternativeName>
    <alternativeName>
        <fullName evidence="3">Type 5 acid phosphatase</fullName>
    </alternativeName>
</protein>
<dbReference type="Pfam" id="PF03676">
    <property type="entry name" value="PHAF1"/>
    <property type="match status" value="1"/>
</dbReference>
<dbReference type="Proteomes" id="UP000242913">
    <property type="component" value="Unassembled WGS sequence"/>
</dbReference>
<accession>A0A238C5P2</accession>
<name>A0A238C5P2_9BILA</name>